<dbReference type="AlphaFoldDB" id="A0A6J4UWR0"/>
<name>A0A6J4UWR0_9BACT</name>
<dbReference type="EMBL" id="CADCWK010000147">
    <property type="protein sequence ID" value="CAA9558316.1"/>
    <property type="molecule type" value="Genomic_DNA"/>
</dbReference>
<evidence type="ECO:0000313" key="2">
    <source>
        <dbReference type="EMBL" id="CAA9558316.1"/>
    </source>
</evidence>
<feature type="compositionally biased region" description="Gly residues" evidence="1">
    <location>
        <begin position="22"/>
        <end position="38"/>
    </location>
</feature>
<accession>A0A6J4UWR0</accession>
<evidence type="ECO:0000256" key="1">
    <source>
        <dbReference type="SAM" id="MobiDB-lite"/>
    </source>
</evidence>
<sequence>MPGRPGPVRAIRPNGQVVFSVGYGGADGNGMAPGGSDRGGQPHPVAA</sequence>
<proteinExistence type="predicted"/>
<organism evidence="2">
    <name type="scientific">uncultured Thermomicrobiales bacterium</name>
    <dbReference type="NCBI Taxonomy" id="1645740"/>
    <lineage>
        <taxon>Bacteria</taxon>
        <taxon>Pseudomonadati</taxon>
        <taxon>Thermomicrobiota</taxon>
        <taxon>Thermomicrobia</taxon>
        <taxon>Thermomicrobiales</taxon>
        <taxon>environmental samples</taxon>
    </lineage>
</organism>
<feature type="region of interest" description="Disordered" evidence="1">
    <location>
        <begin position="22"/>
        <end position="47"/>
    </location>
</feature>
<protein>
    <submittedName>
        <fullName evidence="2">Uncharacterized protein</fullName>
    </submittedName>
</protein>
<reference evidence="2" key="1">
    <citation type="submission" date="2020-02" db="EMBL/GenBank/DDBJ databases">
        <authorList>
            <person name="Meier V. D."/>
        </authorList>
    </citation>
    <scope>NUCLEOTIDE SEQUENCE</scope>
    <source>
        <strain evidence="2">AVDCRST_MAG33</strain>
    </source>
</reference>
<gene>
    <name evidence="2" type="ORF">AVDCRST_MAG33-1453</name>
</gene>